<feature type="transmembrane region" description="Helical" evidence="1">
    <location>
        <begin position="39"/>
        <end position="72"/>
    </location>
</feature>
<evidence type="ECO:0000313" key="2">
    <source>
        <dbReference type="EMBL" id="TNC74656.1"/>
    </source>
</evidence>
<dbReference type="Pfam" id="PF06055">
    <property type="entry name" value="ExoD"/>
    <property type="match status" value="1"/>
</dbReference>
<dbReference type="PIRSF" id="PIRSF033239">
    <property type="entry name" value="ExoD"/>
    <property type="match status" value="1"/>
</dbReference>
<comment type="caution">
    <text evidence="2">The sequence shown here is derived from an EMBL/GenBank/DDBJ whole genome shotgun (WGS) entry which is preliminary data.</text>
</comment>
<accession>A0A5C4NNL3</accession>
<dbReference type="PANTHER" id="PTHR41795">
    <property type="entry name" value="EXOPOLYSACCHARIDE SYNTHESIS PROTEIN"/>
    <property type="match status" value="1"/>
</dbReference>
<dbReference type="EMBL" id="VDFV01000001">
    <property type="protein sequence ID" value="TNC74656.1"/>
    <property type="molecule type" value="Genomic_DNA"/>
</dbReference>
<keyword evidence="1" id="KW-0812">Transmembrane</keyword>
<keyword evidence="3" id="KW-1185">Reference proteome</keyword>
<dbReference type="Proteomes" id="UP000305709">
    <property type="component" value="Unassembled WGS sequence"/>
</dbReference>
<feature type="transmembrane region" description="Helical" evidence="1">
    <location>
        <begin position="128"/>
        <end position="146"/>
    </location>
</feature>
<proteinExistence type="predicted"/>
<gene>
    <name evidence="2" type="ORF">FHG71_00515</name>
</gene>
<name>A0A5C4NNL3_9RHOB</name>
<dbReference type="OrthoDB" id="7949130at2"/>
<organism evidence="2 3">
    <name type="scientific">Rubellimicrobium roseum</name>
    <dbReference type="NCBI Taxonomy" id="687525"/>
    <lineage>
        <taxon>Bacteria</taxon>
        <taxon>Pseudomonadati</taxon>
        <taxon>Pseudomonadota</taxon>
        <taxon>Alphaproteobacteria</taxon>
        <taxon>Rhodobacterales</taxon>
        <taxon>Roseobacteraceae</taxon>
        <taxon>Rubellimicrobium</taxon>
    </lineage>
</organism>
<evidence type="ECO:0000313" key="3">
    <source>
        <dbReference type="Proteomes" id="UP000305709"/>
    </source>
</evidence>
<dbReference type="InterPro" id="IPR010331">
    <property type="entry name" value="ExoD"/>
</dbReference>
<sequence length="196" mass="21212">MADEQTHALSDVLDKLEEAADGDSITIGNVVEKLGHKSFAALMLIFSLISTSPASAIPGLTATVAVIVGLLVAQMIWGRKCVWLPGFVTRREMATEKLCKGIGWIRKPVQWVEKFLGERMTWLTHRPWLYLPLVLILGLTLFMPLMEVIPTSGSIASAVIALFAAGLLTRDGAVIAGSLVLLLTVPVAVWWFGFAG</sequence>
<keyword evidence="1" id="KW-0472">Membrane</keyword>
<feature type="transmembrane region" description="Helical" evidence="1">
    <location>
        <begin position="173"/>
        <end position="193"/>
    </location>
</feature>
<protein>
    <submittedName>
        <fullName evidence="2">Exopolysaccharide biosynthesis protein</fullName>
    </submittedName>
</protein>
<dbReference type="PANTHER" id="PTHR41795:SF1">
    <property type="entry name" value="EXOPOLYSACCHARIDE SYNTHESIS PROTEIN"/>
    <property type="match status" value="1"/>
</dbReference>
<dbReference type="RefSeq" id="WP_139079650.1">
    <property type="nucleotide sequence ID" value="NZ_VDFV01000001.1"/>
</dbReference>
<keyword evidence="1" id="KW-1133">Transmembrane helix</keyword>
<feature type="transmembrane region" description="Helical" evidence="1">
    <location>
        <begin position="152"/>
        <end position="168"/>
    </location>
</feature>
<dbReference type="AlphaFoldDB" id="A0A5C4NNL3"/>
<reference evidence="2 3" key="1">
    <citation type="submission" date="2019-06" db="EMBL/GenBank/DDBJ databases">
        <authorList>
            <person name="Jiang L."/>
        </authorList>
    </citation>
    <scope>NUCLEOTIDE SEQUENCE [LARGE SCALE GENOMIC DNA]</scope>
    <source>
        <strain evidence="2 3">YIM 48858</strain>
    </source>
</reference>
<evidence type="ECO:0000256" key="1">
    <source>
        <dbReference type="SAM" id="Phobius"/>
    </source>
</evidence>